<feature type="transmembrane region" description="Helical" evidence="1">
    <location>
        <begin position="235"/>
        <end position="257"/>
    </location>
</feature>
<dbReference type="RefSeq" id="WP_114825572.1">
    <property type="nucleotide sequence ID" value="NZ_QQSY01000003.1"/>
</dbReference>
<feature type="transmembrane region" description="Helical" evidence="1">
    <location>
        <begin position="18"/>
        <end position="42"/>
    </location>
</feature>
<keyword evidence="1" id="KW-0812">Transmembrane</keyword>
<evidence type="ECO:0000313" key="3">
    <source>
        <dbReference type="EMBL" id="RDI98055.1"/>
    </source>
</evidence>
<gene>
    <name evidence="3" type="ORF">DVT68_13305</name>
</gene>
<evidence type="ECO:0000259" key="2">
    <source>
        <dbReference type="Pfam" id="PF22085"/>
    </source>
</evidence>
<feature type="domain" description="Nitric oxide reductase subunit B cytochrome c-like" evidence="2">
    <location>
        <begin position="49"/>
        <end position="222"/>
    </location>
</feature>
<protein>
    <submittedName>
        <fullName evidence="3">Nitric-oxide reductase large subunit</fullName>
    </submittedName>
</protein>
<dbReference type="GO" id="GO:0004129">
    <property type="term" value="F:cytochrome-c oxidase activity"/>
    <property type="evidence" value="ECO:0007669"/>
    <property type="project" value="InterPro"/>
</dbReference>
<accession>A0A370K5Y3</accession>
<dbReference type="Pfam" id="PF22085">
    <property type="entry name" value="NorB_cytochrome_c-like"/>
    <property type="match status" value="1"/>
</dbReference>
<keyword evidence="4" id="KW-1185">Reference proteome</keyword>
<dbReference type="InterPro" id="IPR054309">
    <property type="entry name" value="NorB_cytochrome_c-like"/>
</dbReference>
<feature type="transmembrane region" description="Helical" evidence="1">
    <location>
        <begin position="557"/>
        <end position="578"/>
    </location>
</feature>
<dbReference type="PANTHER" id="PTHR10422:SF38">
    <property type="entry name" value="CYTOCHROME B SUBUNIT OF NITRIC OXIDE REDUCTASE"/>
    <property type="match status" value="1"/>
</dbReference>
<feature type="transmembrane region" description="Helical" evidence="1">
    <location>
        <begin position="598"/>
        <end position="621"/>
    </location>
</feature>
<feature type="transmembrane region" description="Helical" evidence="1">
    <location>
        <begin position="737"/>
        <end position="757"/>
    </location>
</feature>
<evidence type="ECO:0000313" key="4">
    <source>
        <dbReference type="Proteomes" id="UP000254711"/>
    </source>
</evidence>
<feature type="transmembrane region" description="Helical" evidence="1">
    <location>
        <begin position="368"/>
        <end position="388"/>
    </location>
</feature>
<dbReference type="InterPro" id="IPR036927">
    <property type="entry name" value="Cyt_c_oxase-like_su1_sf"/>
</dbReference>
<name>A0A370K5Y3_9GAMM</name>
<dbReference type="OrthoDB" id="9767153at2"/>
<dbReference type="GO" id="GO:0020037">
    <property type="term" value="F:heme binding"/>
    <property type="evidence" value="ECO:0007669"/>
    <property type="project" value="InterPro"/>
</dbReference>
<feature type="transmembrane region" description="Helical" evidence="1">
    <location>
        <begin position="336"/>
        <end position="356"/>
    </location>
</feature>
<dbReference type="PANTHER" id="PTHR10422">
    <property type="entry name" value="CYTOCHROME C OXIDASE SUBUNIT 1"/>
    <property type="match status" value="1"/>
</dbReference>
<proteinExistence type="predicted"/>
<reference evidence="3 4" key="1">
    <citation type="submission" date="2018-07" db="EMBL/GenBank/DDBJ databases">
        <title>Dyella solisilvae sp. nov., isolated from the pine and broad-leaved mixed forest soil.</title>
        <authorList>
            <person name="Gao Z."/>
            <person name="Qiu L."/>
        </authorList>
    </citation>
    <scope>NUCLEOTIDE SEQUENCE [LARGE SCALE GENOMIC DNA]</scope>
    <source>
        <strain evidence="3 4">DHG54</strain>
    </source>
</reference>
<feature type="transmembrane region" description="Helical" evidence="1">
    <location>
        <begin position="450"/>
        <end position="474"/>
    </location>
</feature>
<dbReference type="Proteomes" id="UP000254711">
    <property type="component" value="Unassembled WGS sequence"/>
</dbReference>
<keyword evidence="1" id="KW-1133">Transmembrane helix</keyword>
<organism evidence="3 4">
    <name type="scientific">Dyella solisilvae</name>
    <dbReference type="NCBI Taxonomy" id="1920168"/>
    <lineage>
        <taxon>Bacteria</taxon>
        <taxon>Pseudomonadati</taxon>
        <taxon>Pseudomonadota</taxon>
        <taxon>Gammaproteobacteria</taxon>
        <taxon>Lysobacterales</taxon>
        <taxon>Rhodanobacteraceae</taxon>
        <taxon>Dyella</taxon>
    </lineage>
</organism>
<keyword evidence="1" id="KW-0472">Membrane</keyword>
<evidence type="ECO:0000256" key="1">
    <source>
        <dbReference type="SAM" id="Phobius"/>
    </source>
</evidence>
<dbReference type="AlphaFoldDB" id="A0A370K5Y3"/>
<feature type="transmembrane region" description="Helical" evidence="1">
    <location>
        <begin position="681"/>
        <end position="704"/>
    </location>
</feature>
<dbReference type="Gene3D" id="1.20.210.10">
    <property type="entry name" value="Cytochrome c oxidase-like, subunit I domain"/>
    <property type="match status" value="1"/>
</dbReference>
<dbReference type="GO" id="GO:0009060">
    <property type="term" value="P:aerobic respiration"/>
    <property type="evidence" value="ECO:0007669"/>
    <property type="project" value="InterPro"/>
</dbReference>
<dbReference type="Pfam" id="PF00115">
    <property type="entry name" value="COX1"/>
    <property type="match status" value="1"/>
</dbReference>
<feature type="transmembrane region" description="Helical" evidence="1">
    <location>
        <begin position="486"/>
        <end position="512"/>
    </location>
</feature>
<dbReference type="InterPro" id="IPR000883">
    <property type="entry name" value="Cyt_C_Oxase_1"/>
</dbReference>
<dbReference type="SUPFAM" id="SSF81442">
    <property type="entry name" value="Cytochrome c oxidase subunit I-like"/>
    <property type="match status" value="1"/>
</dbReference>
<feature type="transmembrane region" description="Helical" evidence="1">
    <location>
        <begin position="641"/>
        <end position="660"/>
    </location>
</feature>
<comment type="caution">
    <text evidence="3">The sequence shown here is derived from an EMBL/GenBank/DDBJ whole genome shotgun (WGS) entry which is preliminary data.</text>
</comment>
<sequence>MNEAVVGMRVDEDRLSPWWLRSVLLVMVFGFAMLIGITGLAYRHAPPIPSQVLGPDGAVLYTSDDVGAGQAVFLKYGLMDNGSIWGHGAYLGPDFAAEALHRMGVATEEQLAQRQYGQAWATLDPMQQASVRSQAAVILKINRYDAGSDRLSLTEPEVAAFKQEAAYWAQYFQEPTRNAGLTRGLITDPKELHDFSAFVSWAAWVSVANRPGHPYSYTNNFPFDPAVGNVAPSGALLWSALSLVMLLGGIAAVLLAFGKFDYLGWVSSGHRALPRVIPGQASRGQRALAKFFVVVAVLFLAQTLIGGAVAHFRADPGTFYGFELERIFPSNLLRTWHLQTAIFWIATSYVAAALFLARSLRGNEPQWLAMAINLLFVAFAIVIFGSLLGEWAGIAQRLGDLWFWLGNQGWEYLELGRIWQYLLVVGLLGWFALLWFLARPRDVVQTEARPLARVFLLAALSIPVFYIPALFFGAKTNWTVVDTWRFWIIHLWVEGFFEFFATTVVAVVFYQLGLTRLTTAMRVIYLDAILYFLGGLIGTGHHWYFSGQTQFNMALSAMFSTLEVVPLTLLTLDAWDFVRTTQGQRDDRGGVVQIPHKWTFFFLMAVGFWNFVGAGVFGFLINLPIVSYYEVGTQLTPNHGHAAMLGVFGMLALALLVFVLRQTTDDKHWPAVEKYIKVGFWGVNIGLAMMLVMSLFPSGVLQVWDVMVNGYWHARGFDYVNASRSRLIEWLRMPGDLVMIIFGAIPMALAAINGWWLSRQSGQA</sequence>
<dbReference type="GO" id="GO:0016020">
    <property type="term" value="C:membrane"/>
    <property type="evidence" value="ECO:0007669"/>
    <property type="project" value="InterPro"/>
</dbReference>
<feature type="transmembrane region" description="Helical" evidence="1">
    <location>
        <begin position="524"/>
        <end position="545"/>
    </location>
</feature>
<dbReference type="EMBL" id="QQSY01000003">
    <property type="protein sequence ID" value="RDI98055.1"/>
    <property type="molecule type" value="Genomic_DNA"/>
</dbReference>
<feature type="transmembrane region" description="Helical" evidence="1">
    <location>
        <begin position="418"/>
        <end position="438"/>
    </location>
</feature>
<feature type="transmembrane region" description="Helical" evidence="1">
    <location>
        <begin position="291"/>
        <end position="312"/>
    </location>
</feature>